<gene>
    <name evidence="2" type="ORF">GCM10022215_04370</name>
</gene>
<reference evidence="3" key="1">
    <citation type="journal article" date="2019" name="Int. J. Syst. Evol. Microbiol.">
        <title>The Global Catalogue of Microorganisms (GCM) 10K type strain sequencing project: providing services to taxonomists for standard genome sequencing and annotation.</title>
        <authorList>
            <consortium name="The Broad Institute Genomics Platform"/>
            <consortium name="The Broad Institute Genome Sequencing Center for Infectious Disease"/>
            <person name="Wu L."/>
            <person name="Ma J."/>
        </authorList>
    </citation>
    <scope>NUCLEOTIDE SEQUENCE [LARGE SCALE GENOMIC DNA]</scope>
    <source>
        <strain evidence="3">JCM 16703</strain>
    </source>
</reference>
<evidence type="ECO:0000313" key="2">
    <source>
        <dbReference type="EMBL" id="GAA4109763.1"/>
    </source>
</evidence>
<evidence type="ECO:0000256" key="1">
    <source>
        <dbReference type="SAM" id="Phobius"/>
    </source>
</evidence>
<evidence type="ECO:0000313" key="3">
    <source>
        <dbReference type="Proteomes" id="UP001501495"/>
    </source>
</evidence>
<dbReference type="Proteomes" id="UP001501495">
    <property type="component" value="Unassembled WGS sequence"/>
</dbReference>
<sequence>MTALWIVLALVGWTLVGLPFAVLLGRHVDRHGRAELPATARAHASDAARHVA</sequence>
<organism evidence="2 3">
    <name type="scientific">Nocardioides fonticola</name>
    <dbReference type="NCBI Taxonomy" id="450363"/>
    <lineage>
        <taxon>Bacteria</taxon>
        <taxon>Bacillati</taxon>
        <taxon>Actinomycetota</taxon>
        <taxon>Actinomycetes</taxon>
        <taxon>Propionibacteriales</taxon>
        <taxon>Nocardioidaceae</taxon>
        <taxon>Nocardioides</taxon>
    </lineage>
</organism>
<name>A0ABP7XC42_9ACTN</name>
<dbReference type="EMBL" id="BAAAZH010000003">
    <property type="protein sequence ID" value="GAA4109763.1"/>
    <property type="molecule type" value="Genomic_DNA"/>
</dbReference>
<protein>
    <submittedName>
        <fullName evidence="2">Uncharacterized protein</fullName>
    </submittedName>
</protein>
<feature type="transmembrane region" description="Helical" evidence="1">
    <location>
        <begin position="6"/>
        <end position="24"/>
    </location>
</feature>
<keyword evidence="1" id="KW-1133">Transmembrane helix</keyword>
<keyword evidence="1" id="KW-0472">Membrane</keyword>
<keyword evidence="1" id="KW-0812">Transmembrane</keyword>
<keyword evidence="3" id="KW-1185">Reference proteome</keyword>
<comment type="caution">
    <text evidence="2">The sequence shown here is derived from an EMBL/GenBank/DDBJ whole genome shotgun (WGS) entry which is preliminary data.</text>
</comment>
<proteinExistence type="predicted"/>
<accession>A0ABP7XC42</accession>